<sequence length="263" mass="28273">MSTIDTKLCEDLLREITKEIAAAGPKFASFLPLRQQIAHVRKASKEAESRLRSHLEMHYPDIGWTGEDDRPHQTDYWLYDPIDGAYHYLQGLPLWSASLALVRNGEAVFSIVYDPILDEMFIAQRKGGASCNGVALNASAKTELKAAVVGSAIAPLAQVSQEQQDGALSLIRSIAHSVFVVRPMAAASLQLAYVAAGRLDAYAEVGKDAADWFAGALLIREAGGLVTDLRGGEFGWTGEGILAGGDVIQPALWAAITTPQIQA</sequence>
<reference evidence="4" key="1">
    <citation type="journal article" date="2019" name="Int. J. Syst. Evol. Microbiol.">
        <title>The Global Catalogue of Microorganisms (GCM) 10K type strain sequencing project: providing services to taxonomists for standard genome sequencing and annotation.</title>
        <authorList>
            <consortium name="The Broad Institute Genomics Platform"/>
            <consortium name="The Broad Institute Genome Sequencing Center for Infectious Disease"/>
            <person name="Wu L."/>
            <person name="Ma J."/>
        </authorList>
    </citation>
    <scope>NUCLEOTIDE SEQUENCE [LARGE SCALE GENOMIC DNA]</scope>
    <source>
        <strain evidence="4">NBRC 12467</strain>
    </source>
</reference>
<evidence type="ECO:0000313" key="3">
    <source>
        <dbReference type="EMBL" id="GLQ83248.1"/>
    </source>
</evidence>
<feature type="binding site" evidence="2">
    <location>
        <position position="82"/>
    </location>
    <ligand>
        <name>Mg(2+)</name>
        <dbReference type="ChEBI" id="CHEBI:18420"/>
        <label>1</label>
        <note>catalytic</note>
    </ligand>
</feature>
<evidence type="ECO:0000313" key="4">
    <source>
        <dbReference type="Proteomes" id="UP001156708"/>
    </source>
</evidence>
<keyword evidence="2" id="KW-0460">Magnesium</keyword>
<dbReference type="SUPFAM" id="SSF56655">
    <property type="entry name" value="Carbohydrate phosphatase"/>
    <property type="match status" value="1"/>
</dbReference>
<feature type="binding site" evidence="2">
    <location>
        <position position="80"/>
    </location>
    <ligand>
        <name>Mg(2+)</name>
        <dbReference type="ChEBI" id="CHEBI:18420"/>
        <label>1</label>
        <note>catalytic</note>
    </ligand>
</feature>
<dbReference type="GO" id="GO:0046872">
    <property type="term" value="F:metal ion binding"/>
    <property type="evidence" value="ECO:0007669"/>
    <property type="project" value="UniProtKB-KW"/>
</dbReference>
<dbReference type="Proteomes" id="UP001156708">
    <property type="component" value="Unassembled WGS sequence"/>
</dbReference>
<dbReference type="InterPro" id="IPR000760">
    <property type="entry name" value="Inositol_monophosphatase-like"/>
</dbReference>
<feature type="binding site" evidence="2">
    <location>
        <position position="211"/>
    </location>
    <ligand>
        <name>Mg(2+)</name>
        <dbReference type="ChEBI" id="CHEBI:18420"/>
        <label>1</label>
        <note>catalytic</note>
    </ligand>
</feature>
<evidence type="ECO:0000256" key="1">
    <source>
        <dbReference type="ARBA" id="ARBA00009759"/>
    </source>
</evidence>
<comment type="caution">
    <text evidence="3">The sequence shown here is derived from an EMBL/GenBank/DDBJ whole genome shotgun (WGS) entry which is preliminary data.</text>
</comment>
<evidence type="ECO:0000256" key="2">
    <source>
        <dbReference type="PIRSR" id="PIRSR600760-2"/>
    </source>
</evidence>
<organism evidence="3 4">
    <name type="scientific">Gluconobacter sphaericus NBRC 12467</name>
    <dbReference type="NCBI Taxonomy" id="1307951"/>
    <lineage>
        <taxon>Bacteria</taxon>
        <taxon>Pseudomonadati</taxon>
        <taxon>Pseudomonadota</taxon>
        <taxon>Alphaproteobacteria</taxon>
        <taxon>Acetobacterales</taxon>
        <taxon>Acetobacteraceae</taxon>
        <taxon>Gluconobacter</taxon>
    </lineage>
</organism>
<dbReference type="EMBL" id="BSNZ01000003">
    <property type="protein sequence ID" value="GLQ83248.1"/>
    <property type="molecule type" value="Genomic_DNA"/>
</dbReference>
<dbReference type="PANTHER" id="PTHR20854">
    <property type="entry name" value="INOSITOL MONOPHOSPHATASE"/>
    <property type="match status" value="1"/>
</dbReference>
<protein>
    <submittedName>
        <fullName evidence="3">Inositol monophosphatase</fullName>
    </submittedName>
</protein>
<keyword evidence="2" id="KW-0479">Metal-binding</keyword>
<dbReference type="GO" id="GO:0006020">
    <property type="term" value="P:inositol metabolic process"/>
    <property type="evidence" value="ECO:0007669"/>
    <property type="project" value="TreeGrafter"/>
</dbReference>
<dbReference type="Pfam" id="PF00459">
    <property type="entry name" value="Inositol_P"/>
    <property type="match status" value="1"/>
</dbReference>
<gene>
    <name evidence="3" type="ORF">GCM10007872_01560</name>
</gene>
<dbReference type="PANTHER" id="PTHR20854:SF4">
    <property type="entry name" value="INOSITOL-1-MONOPHOSPHATASE-RELATED"/>
    <property type="match status" value="1"/>
</dbReference>
<comment type="cofactor">
    <cofactor evidence="2">
        <name>Mg(2+)</name>
        <dbReference type="ChEBI" id="CHEBI:18420"/>
    </cofactor>
</comment>
<comment type="similarity">
    <text evidence="1">Belongs to the inositol monophosphatase superfamily.</text>
</comment>
<keyword evidence="4" id="KW-1185">Reference proteome</keyword>
<feature type="binding site" evidence="2">
    <location>
        <position position="67"/>
    </location>
    <ligand>
        <name>Mg(2+)</name>
        <dbReference type="ChEBI" id="CHEBI:18420"/>
        <label>1</label>
        <note>catalytic</note>
    </ligand>
</feature>
<feature type="binding site" evidence="2">
    <location>
        <position position="83"/>
    </location>
    <ligand>
        <name>Mg(2+)</name>
        <dbReference type="ChEBI" id="CHEBI:18420"/>
        <label>1</label>
        <note>catalytic</note>
    </ligand>
</feature>
<dbReference type="GO" id="GO:0007165">
    <property type="term" value="P:signal transduction"/>
    <property type="evidence" value="ECO:0007669"/>
    <property type="project" value="TreeGrafter"/>
</dbReference>
<dbReference type="GO" id="GO:0008934">
    <property type="term" value="F:inositol monophosphate 1-phosphatase activity"/>
    <property type="evidence" value="ECO:0007669"/>
    <property type="project" value="TreeGrafter"/>
</dbReference>
<proteinExistence type="inferred from homology"/>
<dbReference type="AlphaFoldDB" id="A0AA37SFN0"/>
<name>A0AA37SFN0_9PROT</name>
<dbReference type="Gene3D" id="3.30.540.10">
    <property type="entry name" value="Fructose-1,6-Bisphosphatase, subunit A, domain 1"/>
    <property type="match status" value="1"/>
</dbReference>
<dbReference type="PRINTS" id="PR00377">
    <property type="entry name" value="IMPHPHTASES"/>
</dbReference>
<accession>A0AA37SFN0</accession>
<dbReference type="Gene3D" id="3.40.190.80">
    <property type="match status" value="1"/>
</dbReference>
<dbReference type="RefSeq" id="WP_141354154.1">
    <property type="nucleotide sequence ID" value="NZ_BARA01000026.1"/>
</dbReference>